<dbReference type="EMBL" id="KI288281">
    <property type="protein sequence ID" value="ESA09256.1"/>
    <property type="molecule type" value="Genomic_DNA"/>
</dbReference>
<organism evidence="1">
    <name type="scientific">Rhizophagus irregularis (strain DAOM 181602 / DAOM 197198 / MUCL 43194)</name>
    <name type="common">Arbuscular mycorrhizal fungus</name>
    <name type="synonym">Glomus intraradices</name>
    <dbReference type="NCBI Taxonomy" id="747089"/>
    <lineage>
        <taxon>Eukaryota</taxon>
        <taxon>Fungi</taxon>
        <taxon>Fungi incertae sedis</taxon>
        <taxon>Mucoromycota</taxon>
        <taxon>Glomeromycotina</taxon>
        <taxon>Glomeromycetes</taxon>
        <taxon>Glomerales</taxon>
        <taxon>Glomeraceae</taxon>
        <taxon>Rhizophagus</taxon>
    </lineage>
</organism>
<dbReference type="HOGENOM" id="CLU_1205305_0_0_1"/>
<protein>
    <submittedName>
        <fullName evidence="1">Uncharacterized protein</fullName>
    </submittedName>
</protein>
<name>U9U0V0_RHIID</name>
<dbReference type="AlphaFoldDB" id="U9U0V0"/>
<dbReference type="VEuPathDB" id="FungiDB:RhiirFUN_021261"/>
<gene>
    <name evidence="1" type="ORF">GLOINDRAFT_30737</name>
</gene>
<accession>U9U0V0</accession>
<sequence length="230" mass="25709">MSDIASKTPVQKNKTAAKPGTHRGLEFFYNVGQKKDGHQSSLSCHKMPLDIKEKRKIYVKQLSYAYVSHPRANGHYIGTTLSKKYSSARPYHKTPTTTPLFLPASTNHTIDPSSTVDIDSIQGKLSSETDSMAQLSTPDISFSLKNVILQIGKAINCHHNVKSRLIDLATQFAPYDYFHFYIDGSVKQIGSQYCKSGFGWIQVSHPAPQCTFHGSTVFFLHPTKAKPWVF</sequence>
<evidence type="ECO:0000313" key="1">
    <source>
        <dbReference type="EMBL" id="ESA09256.1"/>
    </source>
</evidence>
<proteinExistence type="predicted"/>
<reference evidence="1" key="1">
    <citation type="submission" date="2013-07" db="EMBL/GenBank/DDBJ databases">
        <title>The genome of an arbuscular mycorrhizal fungus provides insights into the evolution of the oldest plant symbiosis.</title>
        <authorList>
            <consortium name="DOE Joint Genome Institute"/>
            <person name="Tisserant E."/>
            <person name="Malbreil M."/>
            <person name="Kuo A."/>
            <person name="Kohler A."/>
            <person name="Symeonidi A."/>
            <person name="Balestrini R."/>
            <person name="Charron P."/>
            <person name="Duensing N."/>
            <person name="Frei-dit-Frey N."/>
            <person name="Gianinazzi-Pearson V."/>
            <person name="Gilbert B."/>
            <person name="Handa Y."/>
            <person name="Hijri M."/>
            <person name="Kaul R."/>
            <person name="Kawaguchi M."/>
            <person name="Krajinski F."/>
            <person name="Lammers P."/>
            <person name="Lapierre D."/>
            <person name="Masclaux F.G."/>
            <person name="Murat C."/>
            <person name="Morin E."/>
            <person name="Ndikumana S."/>
            <person name="Pagni M."/>
            <person name="Petitpierre D."/>
            <person name="Requena N."/>
            <person name="Rosikiewicz P."/>
            <person name="Riley R."/>
            <person name="Saito K."/>
            <person name="San Clemente H."/>
            <person name="Shapiro H."/>
            <person name="van Tuinen D."/>
            <person name="Becard G."/>
            <person name="Bonfante P."/>
            <person name="Paszkowski U."/>
            <person name="Shachar-Hill Y."/>
            <person name="Young J.P."/>
            <person name="Sanders I.R."/>
            <person name="Henrissat B."/>
            <person name="Rensing S.A."/>
            <person name="Grigoriev I.V."/>
            <person name="Corradi N."/>
            <person name="Roux C."/>
            <person name="Martin F."/>
        </authorList>
    </citation>
    <scope>NUCLEOTIDE SEQUENCE</scope>
    <source>
        <strain evidence="1">DAOM 197198</strain>
    </source>
</reference>